<keyword evidence="3" id="KW-0238">DNA-binding</keyword>
<keyword evidence="7" id="KW-1185">Reference proteome</keyword>
<evidence type="ECO:0000313" key="6">
    <source>
        <dbReference type="EMBL" id="GGG58954.1"/>
    </source>
</evidence>
<proteinExistence type="inferred from homology"/>
<dbReference type="InterPro" id="IPR005119">
    <property type="entry name" value="LysR_subst-bd"/>
</dbReference>
<dbReference type="GO" id="GO:0005829">
    <property type="term" value="C:cytosol"/>
    <property type="evidence" value="ECO:0007669"/>
    <property type="project" value="TreeGrafter"/>
</dbReference>
<dbReference type="InterPro" id="IPR000847">
    <property type="entry name" value="LysR_HTH_N"/>
</dbReference>
<evidence type="ECO:0000313" key="7">
    <source>
        <dbReference type="Proteomes" id="UP000600247"/>
    </source>
</evidence>
<dbReference type="FunFam" id="1.10.10.10:FF:000001">
    <property type="entry name" value="LysR family transcriptional regulator"/>
    <property type="match status" value="1"/>
</dbReference>
<dbReference type="PRINTS" id="PR00039">
    <property type="entry name" value="HTHLYSR"/>
</dbReference>
<comment type="caution">
    <text evidence="6">The sequence shown here is derived from an EMBL/GenBank/DDBJ whole genome shotgun (WGS) entry which is preliminary data.</text>
</comment>
<dbReference type="InterPro" id="IPR036388">
    <property type="entry name" value="WH-like_DNA-bd_sf"/>
</dbReference>
<evidence type="ECO:0000256" key="1">
    <source>
        <dbReference type="ARBA" id="ARBA00009437"/>
    </source>
</evidence>
<dbReference type="RefSeq" id="WP_188887796.1">
    <property type="nucleotide sequence ID" value="NZ_BMHY01000001.1"/>
</dbReference>
<gene>
    <name evidence="6" type="ORF">GCM10010918_10150</name>
</gene>
<dbReference type="Gene3D" id="3.40.190.290">
    <property type="match status" value="1"/>
</dbReference>
<dbReference type="SUPFAM" id="SSF53850">
    <property type="entry name" value="Periplasmic binding protein-like II"/>
    <property type="match status" value="1"/>
</dbReference>
<dbReference type="AlphaFoldDB" id="A0A917LUL8"/>
<accession>A0A917LUL8</accession>
<keyword evidence="4" id="KW-0804">Transcription</keyword>
<dbReference type="Gene3D" id="1.10.10.10">
    <property type="entry name" value="Winged helix-like DNA-binding domain superfamily/Winged helix DNA-binding domain"/>
    <property type="match status" value="1"/>
</dbReference>
<dbReference type="GO" id="GO:0003700">
    <property type="term" value="F:DNA-binding transcription factor activity"/>
    <property type="evidence" value="ECO:0007669"/>
    <property type="project" value="InterPro"/>
</dbReference>
<evidence type="ECO:0000256" key="4">
    <source>
        <dbReference type="ARBA" id="ARBA00023163"/>
    </source>
</evidence>
<dbReference type="EMBL" id="BMHY01000001">
    <property type="protein sequence ID" value="GGG58954.1"/>
    <property type="molecule type" value="Genomic_DNA"/>
</dbReference>
<dbReference type="SUPFAM" id="SSF46785">
    <property type="entry name" value="Winged helix' DNA-binding domain"/>
    <property type="match status" value="1"/>
</dbReference>
<protein>
    <submittedName>
        <fullName evidence="6">LysR family transcriptional regulator</fullName>
    </submittedName>
</protein>
<comment type="similarity">
    <text evidence="1">Belongs to the LysR transcriptional regulatory family.</text>
</comment>
<dbReference type="Pfam" id="PF00126">
    <property type="entry name" value="HTH_1"/>
    <property type="match status" value="1"/>
</dbReference>
<evidence type="ECO:0000256" key="2">
    <source>
        <dbReference type="ARBA" id="ARBA00023015"/>
    </source>
</evidence>
<organism evidence="6 7">
    <name type="scientific">Paenibacillus radicis</name>
    <name type="common">ex Gao et al. 2016</name>
    <dbReference type="NCBI Taxonomy" id="1737354"/>
    <lineage>
        <taxon>Bacteria</taxon>
        <taxon>Bacillati</taxon>
        <taxon>Bacillota</taxon>
        <taxon>Bacilli</taxon>
        <taxon>Bacillales</taxon>
        <taxon>Paenibacillaceae</taxon>
        <taxon>Paenibacillus</taxon>
    </lineage>
</organism>
<feature type="domain" description="HTH lysR-type" evidence="5">
    <location>
        <begin position="1"/>
        <end position="58"/>
    </location>
</feature>
<dbReference type="Pfam" id="PF03466">
    <property type="entry name" value="LysR_substrate"/>
    <property type="match status" value="1"/>
</dbReference>
<dbReference type="PANTHER" id="PTHR30419">
    <property type="entry name" value="HTH-TYPE TRANSCRIPTIONAL REGULATOR YBHD"/>
    <property type="match status" value="1"/>
</dbReference>
<evidence type="ECO:0000256" key="3">
    <source>
        <dbReference type="ARBA" id="ARBA00023125"/>
    </source>
</evidence>
<dbReference type="PROSITE" id="PS50931">
    <property type="entry name" value="HTH_LYSR"/>
    <property type="match status" value="1"/>
</dbReference>
<keyword evidence="2" id="KW-0805">Transcription regulation</keyword>
<dbReference type="Proteomes" id="UP000600247">
    <property type="component" value="Unassembled WGS sequence"/>
</dbReference>
<reference evidence="6 7" key="1">
    <citation type="journal article" date="2014" name="Int. J. Syst. Evol. Microbiol.">
        <title>Complete genome sequence of Corynebacterium casei LMG S-19264T (=DSM 44701T), isolated from a smear-ripened cheese.</title>
        <authorList>
            <consortium name="US DOE Joint Genome Institute (JGI-PGF)"/>
            <person name="Walter F."/>
            <person name="Albersmeier A."/>
            <person name="Kalinowski J."/>
            <person name="Ruckert C."/>
        </authorList>
    </citation>
    <scope>NUCLEOTIDE SEQUENCE [LARGE SCALE GENOMIC DNA]</scope>
    <source>
        <strain evidence="6 7">CGMCC 1.15286</strain>
    </source>
</reference>
<dbReference type="InterPro" id="IPR036390">
    <property type="entry name" value="WH_DNA-bd_sf"/>
</dbReference>
<evidence type="ECO:0000259" key="5">
    <source>
        <dbReference type="PROSITE" id="PS50931"/>
    </source>
</evidence>
<name>A0A917LUL8_9BACL</name>
<dbReference type="GO" id="GO:0003677">
    <property type="term" value="F:DNA binding"/>
    <property type="evidence" value="ECO:0007669"/>
    <property type="project" value="UniProtKB-KW"/>
</dbReference>
<dbReference type="InterPro" id="IPR050950">
    <property type="entry name" value="HTH-type_LysR_regulators"/>
</dbReference>
<sequence>MEFRQLEYFKLLCEELHFTRAAEKLGITQPTLSHQIKALEDDIGVPLFDRIGKRIAVTEAGGILYKQCSNVFGLLQGARDEISELQRMERGSLSIGALPGELNHLASSLLVRFHRSYPGIRIKLHSIEDSVERILANELDLAITILPQEDDRLRKTTLYQENFYFVCRFDHPLALQESLNLADIHKQPIVMFPETHHCRQLIDGVSSTAGLQIEPLIETASIESLFSLIRSGTGSSILSKTLIEMQNDPELKAIPIDHPSLRREVGIIFHKDKYIGKAAKGFIELLTDYVRGLKFPEQD</sequence>
<dbReference type="CDD" id="cd05466">
    <property type="entry name" value="PBP2_LTTR_substrate"/>
    <property type="match status" value="1"/>
</dbReference>